<dbReference type="AlphaFoldDB" id="A0A4D7CB72"/>
<gene>
    <name evidence="2" type="ORF">E6W36_04185</name>
</gene>
<dbReference type="RefSeq" id="WP_222873882.1">
    <property type="nucleotide sequence ID" value="NZ_CP039704.1"/>
</dbReference>
<evidence type="ECO:0000313" key="3">
    <source>
        <dbReference type="Proteomes" id="UP000298714"/>
    </source>
</evidence>
<dbReference type="InterPro" id="IPR018964">
    <property type="entry name" value="Phage_phiJL001_Gp84_C"/>
</dbReference>
<reference evidence="3" key="1">
    <citation type="submission" date="2019-04" db="EMBL/GenBank/DDBJ databases">
        <title>Complete genome sequence of Sphingomonas sp. W1-2-3.</title>
        <authorList>
            <person name="Im W.T."/>
        </authorList>
    </citation>
    <scope>NUCLEOTIDE SEQUENCE [LARGE SCALE GENOMIC DNA]</scope>
    <source>
        <strain evidence="3">W1-2-3</strain>
    </source>
</reference>
<dbReference type="Proteomes" id="UP000298714">
    <property type="component" value="Chromosome"/>
</dbReference>
<sequence>MRLIPPALALRLAEPVTSWAVCWRLVRRDGAALGFTTHDRDLWLDGLSYRSTPSFTPTALKAGGNATDAGDVRGVLTSAAIQAADLDAGRYDAARLCVFLVDWSASELGIIPLFSGGFGSVRRSDDAFEVNCRSAFDALATPLVETYTPDCRADLGDARCRVSLARYTVVGQVSSVLDATRFAAAGLNADPDFYAYGRVRWLTGDNAALDQEVFSSTDAEVVLREAPPAPIRAGDRFQARAGCDKRLGTCRTKFANVLNFQGEPNVPGADSLLAYPGL</sequence>
<dbReference type="EMBL" id="CP039704">
    <property type="protein sequence ID" value="QCI79066.1"/>
    <property type="molecule type" value="Genomic_DNA"/>
</dbReference>
<keyword evidence="3" id="KW-1185">Reference proteome</keyword>
<dbReference type="InterPro" id="IPR011928">
    <property type="entry name" value="Phage_phiJL001_Gp84"/>
</dbReference>
<organism evidence="2 3">
    <name type="scientific">Hankyongella ginsenosidimutans</name>
    <dbReference type="NCBI Taxonomy" id="1763828"/>
    <lineage>
        <taxon>Bacteria</taxon>
        <taxon>Pseudomonadati</taxon>
        <taxon>Pseudomonadota</taxon>
        <taxon>Alphaproteobacteria</taxon>
        <taxon>Sphingomonadales</taxon>
        <taxon>Sphingomonadaceae</taxon>
        <taxon>Hankyongella</taxon>
    </lineage>
</organism>
<protein>
    <submittedName>
        <fullName evidence="2">DUF2163 domain-containing protein</fullName>
    </submittedName>
</protein>
<proteinExistence type="predicted"/>
<dbReference type="KEGG" id="hgn:E6W36_04185"/>
<evidence type="ECO:0000313" key="2">
    <source>
        <dbReference type="EMBL" id="QCI79066.1"/>
    </source>
</evidence>
<feature type="domain" description="Bacteriophage phiJL001 Gp84 C-terminal" evidence="1">
    <location>
        <begin position="193"/>
        <end position="270"/>
    </location>
</feature>
<name>A0A4D7CB72_9SPHN</name>
<evidence type="ECO:0000259" key="1">
    <source>
        <dbReference type="Pfam" id="PF09356"/>
    </source>
</evidence>
<dbReference type="Pfam" id="PF09931">
    <property type="entry name" value="Phage_phiJL001_Gp84_N"/>
    <property type="match status" value="1"/>
</dbReference>
<dbReference type="NCBIfam" id="TIGR02218">
    <property type="entry name" value="phg_TIGR02218"/>
    <property type="match status" value="1"/>
</dbReference>
<dbReference type="Pfam" id="PF09356">
    <property type="entry name" value="Phage_BR0599"/>
    <property type="match status" value="1"/>
</dbReference>
<accession>A0A4D7CB72</accession>